<evidence type="ECO:0000313" key="19">
    <source>
        <dbReference type="Proteomes" id="UP000283981"/>
    </source>
</evidence>
<dbReference type="Proteomes" id="UP000260808">
    <property type="component" value="Unassembled WGS sequence"/>
</dbReference>
<evidence type="ECO:0000313" key="1">
    <source>
        <dbReference type="EMBL" id="MCB5492631.1"/>
    </source>
</evidence>
<evidence type="ECO:0000313" key="17">
    <source>
        <dbReference type="Proteomes" id="UP000260808"/>
    </source>
</evidence>
<name>A0A2N5P046_MEDGN</name>
<dbReference type="EMBL" id="JAAIRM010000003">
    <property type="protein sequence ID" value="NSI18330.1"/>
    <property type="molecule type" value="Genomic_DNA"/>
</dbReference>
<dbReference type="Proteomes" id="UP001211731">
    <property type="component" value="Unassembled WGS sequence"/>
</dbReference>
<evidence type="ECO:0000313" key="21">
    <source>
        <dbReference type="Proteomes" id="UP000284472"/>
    </source>
</evidence>
<dbReference type="Proteomes" id="UP000284472">
    <property type="component" value="Unassembled WGS sequence"/>
</dbReference>
<reference evidence="17 18" key="1">
    <citation type="submission" date="2018-08" db="EMBL/GenBank/DDBJ databases">
        <title>A genome reference for cultivated species of the human gut microbiota.</title>
        <authorList>
            <person name="Zou Y."/>
            <person name="Xue W."/>
            <person name="Luo G."/>
        </authorList>
    </citation>
    <scope>NUCLEOTIDE SEQUENCE [LARGE SCALE GENOMIC DNA]</scope>
    <source>
        <strain evidence="12 18">AF19-16AC</strain>
        <strain evidence="11 23">AF27-4BH</strain>
        <strain evidence="16 20">AM12-54</strain>
        <strain evidence="15 19">AM21-18</strain>
        <strain evidence="14 22">AM22-7AC</strain>
        <strain evidence="13 21">AM32-6</strain>
        <strain evidence="10 17">TF01-20-2</strain>
    </source>
</reference>
<dbReference type="EMBL" id="QSSX01000015">
    <property type="protein sequence ID" value="RGM23209.1"/>
    <property type="molecule type" value="Genomic_DNA"/>
</dbReference>
<gene>
    <name evidence="16" type="ORF">DW142_07210</name>
    <name evidence="15" type="ORF">DW243_00395</name>
    <name evidence="14" type="ORF">DW270_06170</name>
    <name evidence="13" type="ORF">DW812_11035</name>
    <name evidence="12" type="ORF">DWX36_10475</name>
    <name evidence="11" type="ORF">DWY88_12820</name>
    <name evidence="10" type="ORF">DXC31_07985</name>
    <name evidence="7" type="ORF">G4958_02935</name>
    <name evidence="9" type="ORF">G4981_08970</name>
    <name evidence="8" type="ORF">G4993_07220</name>
    <name evidence="2" type="ORF">LIQ08_03810</name>
    <name evidence="1" type="ORF">LIQ10_02600</name>
    <name evidence="6" type="ORF">O4N78_02635</name>
    <name evidence="4" type="ORF">OZZ16_07720</name>
    <name evidence="3" type="ORF">OZZ17_12355</name>
    <name evidence="5" type="ORF">PNU63_01310</name>
</gene>
<dbReference type="EMBL" id="JAJBNC010000003">
    <property type="protein sequence ID" value="MCB5492631.1"/>
    <property type="molecule type" value="Genomic_DNA"/>
</dbReference>
<dbReference type="PANTHER" id="PTHR34986:SF1">
    <property type="entry name" value="PROTEIN YIAL"/>
    <property type="match status" value="1"/>
</dbReference>
<comment type="caution">
    <text evidence="11">The sequence shown here is derived from an EMBL/GenBank/DDBJ whole genome shotgun (WGS) entry which is preliminary data.</text>
</comment>
<evidence type="ECO:0000313" key="22">
    <source>
        <dbReference type="Proteomes" id="UP000285697"/>
    </source>
</evidence>
<dbReference type="EMBL" id="QRWQ01000009">
    <property type="protein sequence ID" value="RGT38083.1"/>
    <property type="molecule type" value="Genomic_DNA"/>
</dbReference>
<evidence type="ECO:0000313" key="9">
    <source>
        <dbReference type="EMBL" id="NSI65397.1"/>
    </source>
</evidence>
<dbReference type="Proteomes" id="UP000285697">
    <property type="component" value="Unassembled WGS sequence"/>
</dbReference>
<protein>
    <submittedName>
        <fullName evidence="7">DUF386 domain-containing protein</fullName>
    </submittedName>
    <submittedName>
        <fullName evidence="11">YhcH/YjgK/YiaL family protein</fullName>
    </submittedName>
</protein>
<dbReference type="RefSeq" id="WP_004842959.1">
    <property type="nucleotide sequence ID" value="NZ_AP031446.1"/>
</dbReference>
<dbReference type="Proteomes" id="UP001296581">
    <property type="component" value="Unassembled WGS sequence"/>
</dbReference>
<evidence type="ECO:0000313" key="14">
    <source>
        <dbReference type="EMBL" id="RHG20525.1"/>
    </source>
</evidence>
<dbReference type="EMBL" id="JAPRAY010000016">
    <property type="protein sequence ID" value="MCZ0668326.1"/>
    <property type="molecule type" value="Genomic_DNA"/>
</dbReference>
<dbReference type="EMBL" id="JAJBOM010000003">
    <property type="protein sequence ID" value="MCB5618289.1"/>
    <property type="molecule type" value="Genomic_DNA"/>
</dbReference>
<dbReference type="Proteomes" id="UP001296580">
    <property type="component" value="Unassembled WGS sequence"/>
</dbReference>
<dbReference type="EMBL" id="JAPZEG010000002">
    <property type="protein sequence ID" value="MDE1202481.1"/>
    <property type="molecule type" value="Genomic_DNA"/>
</dbReference>
<evidence type="ECO:0000313" key="10">
    <source>
        <dbReference type="EMBL" id="RGM23209.1"/>
    </source>
</evidence>
<organism evidence="11 23">
    <name type="scientific">Mediterraneibacter gnavus</name>
    <name type="common">Ruminococcus gnavus</name>
    <dbReference type="NCBI Taxonomy" id="33038"/>
    <lineage>
        <taxon>Bacteria</taxon>
        <taxon>Bacillati</taxon>
        <taxon>Bacillota</taxon>
        <taxon>Clostridia</taxon>
        <taxon>Lachnospirales</taxon>
        <taxon>Lachnospiraceae</taxon>
        <taxon>Mediterraneibacter</taxon>
    </lineage>
</organism>
<dbReference type="EMBL" id="JAAIRV010000010">
    <property type="protein sequence ID" value="NSI58194.1"/>
    <property type="molecule type" value="Genomic_DNA"/>
</dbReference>
<evidence type="ECO:0000313" key="3">
    <source>
        <dbReference type="EMBL" id="MCZ0668326.1"/>
    </source>
</evidence>
<dbReference type="Proteomes" id="UP001297370">
    <property type="component" value="Unassembled WGS sequence"/>
</dbReference>
<evidence type="ECO:0000313" key="8">
    <source>
        <dbReference type="EMBL" id="NSI58194.1"/>
    </source>
</evidence>
<dbReference type="GeneID" id="57432866"/>
<dbReference type="PANTHER" id="PTHR34986">
    <property type="entry name" value="EVOLVED BETA-GALACTOSIDASE SUBUNIT BETA"/>
    <property type="match status" value="1"/>
</dbReference>
<reference evidence="6" key="6">
    <citation type="submission" date="2022-12" db="EMBL/GenBank/DDBJ databases">
        <title>Genome of R. gnavus strain RSHDN_120.</title>
        <authorList>
            <person name="Abdugheni R."/>
        </authorList>
    </citation>
    <scope>NUCLEOTIDE SEQUENCE</scope>
    <source>
        <strain evidence="6">RSHDN_120</strain>
    </source>
</reference>
<dbReference type="InterPro" id="IPR004375">
    <property type="entry name" value="NanQ/TabA/YiaL"/>
</dbReference>
<evidence type="ECO:0000313" key="18">
    <source>
        <dbReference type="Proteomes" id="UP000283834"/>
    </source>
</evidence>
<dbReference type="Gene3D" id="2.60.120.370">
    <property type="entry name" value="YhcH/YjgK/YiaL"/>
    <property type="match status" value="1"/>
</dbReference>
<evidence type="ECO:0000313" key="11">
    <source>
        <dbReference type="EMBL" id="RGQ64907.1"/>
    </source>
</evidence>
<dbReference type="EMBL" id="QRIA01000006">
    <property type="protein sequence ID" value="RHG20525.1"/>
    <property type="molecule type" value="Genomic_DNA"/>
</dbReference>
<evidence type="ECO:0000313" key="4">
    <source>
        <dbReference type="EMBL" id="MCZ0689805.1"/>
    </source>
</evidence>
<dbReference type="GO" id="GO:0005829">
    <property type="term" value="C:cytosol"/>
    <property type="evidence" value="ECO:0007669"/>
    <property type="project" value="TreeGrafter"/>
</dbReference>
<dbReference type="EMBL" id="JAPRBD010000006">
    <property type="protein sequence ID" value="MCZ0689805.1"/>
    <property type="molecule type" value="Genomic_DNA"/>
</dbReference>
<accession>A0A2N5P046</accession>
<dbReference type="Proteomes" id="UP000283992">
    <property type="component" value="Unassembled WGS sequence"/>
</dbReference>
<evidence type="ECO:0000313" key="20">
    <source>
        <dbReference type="Proteomes" id="UP000283992"/>
    </source>
</evidence>
<dbReference type="EMBL" id="JAAIRY010000013">
    <property type="protein sequence ID" value="NSI65397.1"/>
    <property type="molecule type" value="Genomic_DNA"/>
</dbReference>
<dbReference type="Proteomes" id="UP001297422">
    <property type="component" value="Unassembled WGS sequence"/>
</dbReference>
<dbReference type="Proteomes" id="UP001296643">
    <property type="component" value="Unassembled WGS sequence"/>
</dbReference>
<reference evidence="3" key="5">
    <citation type="submission" date="2022-11" db="EMBL/GenBank/DDBJ databases">
        <title>Temperate bacteriophages infecting mucin-degrading bacterium Ruminococcus gnavus from the human gut.</title>
        <authorList>
            <person name="Buttimer C."/>
        </authorList>
    </citation>
    <scope>NUCLEOTIDE SEQUENCE</scope>
    <source>
        <strain evidence="3">CCUG 49994</strain>
        <strain evidence="4">CCUG 52279</strain>
    </source>
</reference>
<dbReference type="STRING" id="33038.GCA_900067245_03305"/>
<evidence type="ECO:0000313" key="12">
    <source>
        <dbReference type="EMBL" id="RGT38083.1"/>
    </source>
</evidence>
<evidence type="ECO:0000313" key="13">
    <source>
        <dbReference type="EMBL" id="RHD05134.1"/>
    </source>
</evidence>
<dbReference type="EMBL" id="QRIS01000001">
    <property type="protein sequence ID" value="RHG88837.1"/>
    <property type="molecule type" value="Genomic_DNA"/>
</dbReference>
<evidence type="ECO:0000313" key="23">
    <source>
        <dbReference type="Proteomes" id="UP000286137"/>
    </source>
</evidence>
<dbReference type="EMBL" id="QRLN01000007">
    <property type="protein sequence ID" value="RHJ13042.1"/>
    <property type="molecule type" value="Genomic_DNA"/>
</dbReference>
<reference evidence="5" key="7">
    <citation type="submission" date="2023-01" db="EMBL/GenBank/DDBJ databases">
        <title>Human gut microbiome strain richness.</title>
        <authorList>
            <person name="Chen-Liaw A."/>
        </authorList>
    </citation>
    <scope>NUCLEOTIDE SEQUENCE</scope>
    <source>
        <strain evidence="5">1001217st1_A9_1001217B_191108</strain>
    </source>
</reference>
<evidence type="ECO:0000313" key="6">
    <source>
        <dbReference type="EMBL" id="MDE1202481.1"/>
    </source>
</evidence>
<dbReference type="InterPro" id="IPR037012">
    <property type="entry name" value="NanQ/TabA/YiaL_sf"/>
</dbReference>
<dbReference type="EMBL" id="QRTJ01000029">
    <property type="protein sequence ID" value="RGQ64907.1"/>
    <property type="molecule type" value="Genomic_DNA"/>
</dbReference>
<dbReference type="SUPFAM" id="SSF51197">
    <property type="entry name" value="Clavaminate synthase-like"/>
    <property type="match status" value="1"/>
</dbReference>
<reference evidence="7" key="3">
    <citation type="submission" date="2020-02" db="EMBL/GenBank/DDBJ databases">
        <authorList>
            <person name="Littmann E."/>
            <person name="Sorbara M."/>
        </authorList>
    </citation>
    <scope>NUCLEOTIDE SEQUENCE</scope>
    <source>
        <strain evidence="9">MSK.11.9</strain>
        <strain evidence="8">MSK.15.32</strain>
        <strain evidence="7">MSK.22.53</strain>
    </source>
</reference>
<evidence type="ECO:0000313" key="5">
    <source>
        <dbReference type="EMBL" id="MDB8737442.1"/>
    </source>
</evidence>
<evidence type="ECO:0000313" key="15">
    <source>
        <dbReference type="EMBL" id="RHG88837.1"/>
    </source>
</evidence>
<reference evidence="1" key="4">
    <citation type="submission" date="2021-10" db="EMBL/GenBank/DDBJ databases">
        <title>Collection of gut derived symbiotic bacterial strains cultured from healthy donors.</title>
        <authorList>
            <person name="Lin H."/>
            <person name="Littmann E."/>
            <person name="Claire K."/>
            <person name="Pamer E."/>
        </authorList>
    </citation>
    <scope>NUCLEOTIDE SEQUENCE</scope>
    <source>
        <strain evidence="2">MSK.23.18</strain>
        <strain evidence="1">MSK.23.4</strain>
    </source>
</reference>
<dbReference type="AlphaFoldDB" id="A0A2N5P046"/>
<dbReference type="Proteomes" id="UP001079535">
    <property type="component" value="Unassembled WGS sequence"/>
</dbReference>
<evidence type="ECO:0000313" key="16">
    <source>
        <dbReference type="EMBL" id="RHJ13042.1"/>
    </source>
</evidence>
<sequence length="152" mass="17070">MLTTNILLAEKYDYLSEKFKKAFTFLRDTDLAALPVGNVPIDGNEVYANVQSYSTMDAADCPFESHKEYFDVQYVVEGEECFGYEPVENLIPSVEYDAEKDLIFYQEPADFGSVILKAGDFAIVPPEDGHAPRRMTANGSCHVKKIVVKVRV</sequence>
<evidence type="ECO:0000313" key="7">
    <source>
        <dbReference type="EMBL" id="NSI18330.1"/>
    </source>
</evidence>
<dbReference type="EMBL" id="QSIR01000016">
    <property type="protein sequence ID" value="RHD05134.1"/>
    <property type="molecule type" value="Genomic_DNA"/>
</dbReference>
<dbReference type="Pfam" id="PF04074">
    <property type="entry name" value="DUF386"/>
    <property type="match status" value="1"/>
</dbReference>
<dbReference type="Proteomes" id="UP001076974">
    <property type="component" value="Unassembled WGS sequence"/>
</dbReference>
<reference evidence="7" key="2">
    <citation type="journal article" date="2020" name="Cell Host Microbe">
        <title>Functional and Genomic Variation between Human-Derived Isolates of Lachnospiraceae Reveals Inter- and Intra-Species Diversity.</title>
        <authorList>
            <person name="Sorbara M.T."/>
            <person name="Littmann E.R."/>
            <person name="Fontana E."/>
            <person name="Moody T.U."/>
            <person name="Kohout C.E."/>
            <person name="Gjonbalaj M."/>
            <person name="Eaton V."/>
            <person name="Seok R."/>
            <person name="Leiner I.M."/>
            <person name="Pamer E.G."/>
        </authorList>
    </citation>
    <scope>NUCLEOTIDE SEQUENCE</scope>
    <source>
        <strain evidence="9">MSK.11.9</strain>
        <strain evidence="8">MSK.15.32</strain>
        <strain evidence="7">MSK.22.53</strain>
    </source>
</reference>
<dbReference type="Proteomes" id="UP001149331">
    <property type="component" value="Unassembled WGS sequence"/>
</dbReference>
<dbReference type="Proteomes" id="UP000286137">
    <property type="component" value="Unassembled WGS sequence"/>
</dbReference>
<dbReference type="Proteomes" id="UP000283834">
    <property type="component" value="Unassembled WGS sequence"/>
</dbReference>
<evidence type="ECO:0000313" key="2">
    <source>
        <dbReference type="EMBL" id="MCB5618289.1"/>
    </source>
</evidence>
<dbReference type="EMBL" id="JAQMLR010000001">
    <property type="protein sequence ID" value="MDB8737442.1"/>
    <property type="molecule type" value="Genomic_DNA"/>
</dbReference>
<dbReference type="NCBIfam" id="TIGR00022">
    <property type="entry name" value="YhcH/YjgK/YiaL family protein"/>
    <property type="match status" value="1"/>
</dbReference>
<proteinExistence type="predicted"/>
<dbReference type="Proteomes" id="UP000283981">
    <property type="component" value="Unassembled WGS sequence"/>
</dbReference>